<dbReference type="SUPFAM" id="SSF52087">
    <property type="entry name" value="CRAL/TRIO domain"/>
    <property type="match status" value="1"/>
</dbReference>
<evidence type="ECO:0000256" key="2">
    <source>
        <dbReference type="ARBA" id="ARBA00022490"/>
    </source>
</evidence>
<keyword evidence="2" id="KW-0963">Cytoplasm</keyword>
<dbReference type="GO" id="GO:0006915">
    <property type="term" value="P:apoptotic process"/>
    <property type="evidence" value="ECO:0007669"/>
    <property type="project" value="TreeGrafter"/>
</dbReference>
<proteinExistence type="predicted"/>
<evidence type="ECO:0000256" key="1">
    <source>
        <dbReference type="ARBA" id="ARBA00004496"/>
    </source>
</evidence>
<dbReference type="HOGENOM" id="CLU_039135_1_0_1"/>
<feature type="domain" description="CRAL-TRIO" evidence="3">
    <location>
        <begin position="162"/>
        <end position="313"/>
    </location>
</feature>
<sequence length="344" mass="39587">IDDMELREEWQDEEFPRFLPLPPRGSLTLSFFLSLNPVSVVPPSTLDLCGDRHPKKRLLAPTISINLDPGTSSAKLAEHAPEDDLDFDINIDDLETPSDSESVEIPENGNEFEWEDDLPRVNRPDSGAAEAKPWEMDVMDEVDENGKMWRIFQMGEQECRVDITAIEDYKRVISYGGYYDDGTNVIIVFATCFLPESSIPNYQYIMDNLFRYIIGMLDLMVSENYLLVYLNGATPRSKIPTIGWLRQCYRTIDRRLRKNLKALMVVHPSWYIKAVMAIVRPFISAKFSKKLCFVNSLHALSQLIPLEYVHIPDCIRHCVHACIFICWDECWLVVCVVVVLRTDL</sequence>
<dbReference type="EMBL" id="AFYH01168232">
    <property type="status" value="NOT_ANNOTATED_CDS"/>
    <property type="molecule type" value="Genomic_DNA"/>
</dbReference>
<dbReference type="Proteomes" id="UP000008672">
    <property type="component" value="Unassembled WGS sequence"/>
</dbReference>
<dbReference type="eggNOG" id="ENOG502QUPS">
    <property type="taxonomic scope" value="Eukaryota"/>
</dbReference>
<dbReference type="Pfam" id="PF12496">
    <property type="entry name" value="BNIP2"/>
    <property type="match status" value="1"/>
</dbReference>
<dbReference type="STRING" id="7897.ENSLACP00000010285"/>
<dbReference type="Gene3D" id="3.40.525.10">
    <property type="entry name" value="CRAL-TRIO lipid binding domain"/>
    <property type="match status" value="1"/>
</dbReference>
<dbReference type="Ensembl" id="ENSLACT00000010363.1">
    <property type="protein sequence ID" value="ENSLACP00000010285.1"/>
    <property type="gene ID" value="ENSLACG00000009059.1"/>
</dbReference>
<dbReference type="FunCoup" id="H3AKW4">
    <property type="interactions" value="409"/>
</dbReference>
<dbReference type="GeneTree" id="ENSGT00940000165419"/>
<dbReference type="AlphaFoldDB" id="H3AKW4"/>
<comment type="subcellular location">
    <subcellularLocation>
        <location evidence="1">Cytoplasm</location>
    </subcellularLocation>
</comment>
<organism evidence="4 5">
    <name type="scientific">Latimeria chalumnae</name>
    <name type="common">Coelacanth</name>
    <dbReference type="NCBI Taxonomy" id="7897"/>
    <lineage>
        <taxon>Eukaryota</taxon>
        <taxon>Metazoa</taxon>
        <taxon>Chordata</taxon>
        <taxon>Craniata</taxon>
        <taxon>Vertebrata</taxon>
        <taxon>Euteleostomi</taxon>
        <taxon>Coelacanthiformes</taxon>
        <taxon>Coelacanthidae</taxon>
        <taxon>Latimeria</taxon>
    </lineage>
</organism>
<accession>H3AKW4</accession>
<name>H3AKW4_LATCH</name>
<dbReference type="CDD" id="cd00170">
    <property type="entry name" value="SEC14"/>
    <property type="match status" value="1"/>
</dbReference>
<evidence type="ECO:0000313" key="5">
    <source>
        <dbReference type="Proteomes" id="UP000008672"/>
    </source>
</evidence>
<reference evidence="4" key="2">
    <citation type="submission" date="2025-08" db="UniProtKB">
        <authorList>
            <consortium name="Ensembl"/>
        </authorList>
    </citation>
    <scope>IDENTIFICATION</scope>
</reference>
<keyword evidence="5" id="KW-1185">Reference proteome</keyword>
<protein>
    <submittedName>
        <fullName evidence="4">BCL2 interacting protein like</fullName>
    </submittedName>
</protein>
<dbReference type="EMBL" id="AFYH01168236">
    <property type="status" value="NOT_ANNOTATED_CDS"/>
    <property type="molecule type" value="Genomic_DNA"/>
</dbReference>
<reference evidence="5" key="1">
    <citation type="submission" date="2011-08" db="EMBL/GenBank/DDBJ databases">
        <title>The draft genome of Latimeria chalumnae.</title>
        <authorList>
            <person name="Di Palma F."/>
            <person name="Alfoldi J."/>
            <person name="Johnson J."/>
            <person name="Berlin A."/>
            <person name="Gnerre S."/>
            <person name="Jaffe D."/>
            <person name="MacCallum I."/>
            <person name="Young S."/>
            <person name="Walker B.J."/>
            <person name="Lander E."/>
            <person name="Lindblad-Toh K."/>
        </authorList>
    </citation>
    <scope>NUCLEOTIDE SEQUENCE [LARGE SCALE GENOMIC DNA]</scope>
    <source>
        <strain evidence="5">Wild caught</strain>
    </source>
</reference>
<dbReference type="PROSITE" id="PS50191">
    <property type="entry name" value="CRAL_TRIO"/>
    <property type="match status" value="1"/>
</dbReference>
<dbReference type="Pfam" id="PF13716">
    <property type="entry name" value="CRAL_TRIO_2"/>
    <property type="match status" value="1"/>
</dbReference>
<reference evidence="4" key="3">
    <citation type="submission" date="2025-09" db="UniProtKB">
        <authorList>
            <consortium name="Ensembl"/>
        </authorList>
    </citation>
    <scope>IDENTIFICATION</scope>
</reference>
<dbReference type="Bgee" id="ENSLACG00000009059">
    <property type="expression patterns" value="Expressed in pelvic fin and 3 other cell types or tissues"/>
</dbReference>
<dbReference type="InParanoid" id="H3AKW4"/>
<dbReference type="OMA" id="NYPYIME"/>
<dbReference type="InterPro" id="IPR036865">
    <property type="entry name" value="CRAL-TRIO_dom_sf"/>
</dbReference>
<dbReference type="EMBL" id="AFYH01168234">
    <property type="status" value="NOT_ANNOTATED_CDS"/>
    <property type="molecule type" value="Genomic_DNA"/>
</dbReference>
<dbReference type="FunFam" id="3.40.525.10:FF:000001">
    <property type="entry name" value="BCL2/adenovirus E1B protein-interacting protein 2"/>
    <property type="match status" value="1"/>
</dbReference>
<dbReference type="GO" id="GO:0005737">
    <property type="term" value="C:cytoplasm"/>
    <property type="evidence" value="ECO:0007669"/>
    <property type="project" value="UniProtKB-SubCell"/>
</dbReference>
<dbReference type="EMBL" id="AFYH01168235">
    <property type="status" value="NOT_ANNOTATED_CDS"/>
    <property type="molecule type" value="Genomic_DNA"/>
</dbReference>
<evidence type="ECO:0000313" key="4">
    <source>
        <dbReference type="Ensembl" id="ENSLACP00000010285.1"/>
    </source>
</evidence>
<dbReference type="InterPro" id="IPR001251">
    <property type="entry name" value="CRAL-TRIO_dom"/>
</dbReference>
<dbReference type="EMBL" id="AFYH01168233">
    <property type="status" value="NOT_ANNOTATED_CDS"/>
    <property type="molecule type" value="Genomic_DNA"/>
</dbReference>
<dbReference type="PANTHER" id="PTHR12112">
    <property type="entry name" value="BNIP - RELATED"/>
    <property type="match status" value="1"/>
</dbReference>
<evidence type="ECO:0000259" key="3">
    <source>
        <dbReference type="PROSITE" id="PS50191"/>
    </source>
</evidence>
<dbReference type="SMART" id="SM00516">
    <property type="entry name" value="SEC14"/>
    <property type="match status" value="1"/>
</dbReference>
<dbReference type="PANTHER" id="PTHR12112:SF21">
    <property type="entry name" value="BCL-2_ADENOVIRUS E1B 19 KDA-INTERACTING PROTEIN 2-LIKE PROTEIN"/>
    <property type="match status" value="1"/>
</dbReference>
<dbReference type="InterPro" id="IPR022181">
    <property type="entry name" value="Bcl2-/adenovirus-E1B"/>
</dbReference>